<dbReference type="PANTHER" id="PTHR21666:SF270">
    <property type="entry name" value="MUREIN HYDROLASE ACTIVATOR ENVC"/>
    <property type="match status" value="1"/>
</dbReference>
<keyword evidence="2" id="KW-0812">Transmembrane</keyword>
<dbReference type="AlphaFoldDB" id="A0A8J6M152"/>
<feature type="domain" description="M23ase beta-sheet core" evidence="3">
    <location>
        <begin position="222"/>
        <end position="316"/>
    </location>
</feature>
<dbReference type="Proteomes" id="UP000597668">
    <property type="component" value="Unassembled WGS sequence"/>
</dbReference>
<accession>A0A8J6M152</accession>
<feature type="region of interest" description="Disordered" evidence="1">
    <location>
        <begin position="87"/>
        <end position="140"/>
    </location>
</feature>
<feature type="transmembrane region" description="Helical" evidence="2">
    <location>
        <begin position="27"/>
        <end position="49"/>
    </location>
</feature>
<reference evidence="4" key="1">
    <citation type="submission" date="2020-08" db="EMBL/GenBank/DDBJ databases">
        <authorList>
            <person name="Liu C."/>
            <person name="Sun Q."/>
        </authorList>
    </citation>
    <scope>NUCLEOTIDE SEQUENCE</scope>
    <source>
        <strain evidence="4">NSJ-65</strain>
    </source>
</reference>
<keyword evidence="2" id="KW-0472">Membrane</keyword>
<evidence type="ECO:0000259" key="3">
    <source>
        <dbReference type="Pfam" id="PF01551"/>
    </source>
</evidence>
<dbReference type="Pfam" id="PF01551">
    <property type="entry name" value="Peptidase_M23"/>
    <property type="match status" value="1"/>
</dbReference>
<keyword evidence="5" id="KW-1185">Reference proteome</keyword>
<dbReference type="Gene3D" id="2.70.70.10">
    <property type="entry name" value="Glucose Permease (Domain IIA)"/>
    <property type="match status" value="1"/>
</dbReference>
<name>A0A8J6M152_9FIRM</name>
<evidence type="ECO:0000256" key="1">
    <source>
        <dbReference type="SAM" id="MobiDB-lite"/>
    </source>
</evidence>
<evidence type="ECO:0000313" key="5">
    <source>
        <dbReference type="Proteomes" id="UP000597668"/>
    </source>
</evidence>
<dbReference type="InterPro" id="IPR016047">
    <property type="entry name" value="M23ase_b-sheet_dom"/>
</dbReference>
<gene>
    <name evidence="4" type="ORF">H8K20_05355</name>
</gene>
<comment type="caution">
    <text evidence="4">The sequence shown here is derived from an EMBL/GenBank/DDBJ whole genome shotgun (WGS) entry which is preliminary data.</text>
</comment>
<dbReference type="GO" id="GO:0004222">
    <property type="term" value="F:metalloendopeptidase activity"/>
    <property type="evidence" value="ECO:0007669"/>
    <property type="project" value="TreeGrafter"/>
</dbReference>
<proteinExistence type="predicted"/>
<feature type="region of interest" description="Disordered" evidence="1">
    <location>
        <begin position="1"/>
        <end position="23"/>
    </location>
</feature>
<feature type="region of interest" description="Disordered" evidence="1">
    <location>
        <begin position="180"/>
        <end position="199"/>
    </location>
</feature>
<dbReference type="CDD" id="cd12797">
    <property type="entry name" value="M23_peptidase"/>
    <property type="match status" value="1"/>
</dbReference>
<dbReference type="SUPFAM" id="SSF51261">
    <property type="entry name" value="Duplicated hybrid motif"/>
    <property type="match status" value="1"/>
</dbReference>
<dbReference type="InterPro" id="IPR011055">
    <property type="entry name" value="Dup_hybrid_motif"/>
</dbReference>
<dbReference type="InterPro" id="IPR050570">
    <property type="entry name" value="Cell_wall_metabolism_enzyme"/>
</dbReference>
<sequence>MRNDRDYRTYSRDTRPSRREERTNSGLVTLVQIGLTALLVGGIALTQWVKPTFFKDVRKDFKAVIYREEDLSEAQDVLWQVYDKLGGKESEQKDSSRQSSSADASSGSQSSGSGTGTSSTADSAAQSSSAQATASQGATTTTALAAPGTLVRQGEALGQGGGQEVDQSVLATAQSGEALAPPENASYEPFSLTQQPTLPVKDPTVTSPFGYRDHPLTGKLDFHTGIDLAVPMDTRIAATLCGVVKEAGQSEVYGNYLLIDHGDGLQSFYGHCNSLLVSAGTVVRQGETIARVGTTGWSTGPHLHFEFRINGVRLNPTWAFPQLA</sequence>
<dbReference type="PANTHER" id="PTHR21666">
    <property type="entry name" value="PEPTIDASE-RELATED"/>
    <property type="match status" value="1"/>
</dbReference>
<organism evidence="4 5">
    <name type="scientific">Neobittarella massiliensis</name>
    <name type="common">ex Bilen et al. 2018</name>
    <dbReference type="NCBI Taxonomy" id="2041842"/>
    <lineage>
        <taxon>Bacteria</taxon>
        <taxon>Bacillati</taxon>
        <taxon>Bacillota</taxon>
        <taxon>Clostridia</taxon>
        <taxon>Eubacteriales</taxon>
        <taxon>Oscillospiraceae</taxon>
        <taxon>Neobittarella (ex Bilen et al. 2018)</taxon>
    </lineage>
</organism>
<feature type="compositionally biased region" description="Low complexity" evidence="1">
    <location>
        <begin position="97"/>
        <end position="140"/>
    </location>
</feature>
<feature type="compositionally biased region" description="Basic and acidic residues" evidence="1">
    <location>
        <begin position="87"/>
        <end position="96"/>
    </location>
</feature>
<dbReference type="RefSeq" id="WP_186487697.1">
    <property type="nucleotide sequence ID" value="NZ_JACOGI010000001.1"/>
</dbReference>
<dbReference type="EMBL" id="JACOGI010000001">
    <property type="protein sequence ID" value="MBC3515821.1"/>
    <property type="molecule type" value="Genomic_DNA"/>
</dbReference>
<protein>
    <submittedName>
        <fullName evidence="4">M23 family metallopeptidase</fullName>
    </submittedName>
</protein>
<evidence type="ECO:0000313" key="4">
    <source>
        <dbReference type="EMBL" id="MBC3515821.1"/>
    </source>
</evidence>
<evidence type="ECO:0000256" key="2">
    <source>
        <dbReference type="SAM" id="Phobius"/>
    </source>
</evidence>
<keyword evidence="2" id="KW-1133">Transmembrane helix</keyword>